<dbReference type="EMBL" id="FNDJ01000019">
    <property type="protein sequence ID" value="SDK79650.1"/>
    <property type="molecule type" value="Genomic_DNA"/>
</dbReference>
<protein>
    <submittedName>
        <fullName evidence="2">SnoaL-like domain-containing protein</fullName>
    </submittedName>
</protein>
<evidence type="ECO:0000313" key="2">
    <source>
        <dbReference type="EMBL" id="SDK79650.1"/>
    </source>
</evidence>
<dbReference type="SUPFAM" id="SSF54427">
    <property type="entry name" value="NTF2-like"/>
    <property type="match status" value="1"/>
</dbReference>
<dbReference type="RefSeq" id="WP_090941639.1">
    <property type="nucleotide sequence ID" value="NZ_FNDJ01000019.1"/>
</dbReference>
<evidence type="ECO:0000259" key="1">
    <source>
        <dbReference type="Pfam" id="PF12680"/>
    </source>
</evidence>
<dbReference type="Proteomes" id="UP000199202">
    <property type="component" value="Unassembled WGS sequence"/>
</dbReference>
<sequence>MTVTGTPAAIRTFIDATNSADSAAFAAAFTDDAYLNDWGREFHGRDGVRDWDRTDNIGVQSKFELVAIEPGPDPDSFVVTLKVSGNGYNGTGPMTFHLRDGLIASLRIS</sequence>
<dbReference type="Gene3D" id="3.10.450.50">
    <property type="match status" value="1"/>
</dbReference>
<feature type="domain" description="SnoaL-like" evidence="1">
    <location>
        <begin position="10"/>
        <end position="105"/>
    </location>
</feature>
<reference evidence="2 3" key="1">
    <citation type="submission" date="2016-10" db="EMBL/GenBank/DDBJ databases">
        <authorList>
            <person name="de Groot N.N."/>
        </authorList>
    </citation>
    <scope>NUCLEOTIDE SEQUENCE [LARGE SCALE GENOMIC DNA]</scope>
    <source>
        <strain evidence="2 3">CGMCC 4.6533</strain>
    </source>
</reference>
<dbReference type="STRING" id="633440.SAMN05421869_11922"/>
<dbReference type="InterPro" id="IPR037401">
    <property type="entry name" value="SnoaL-like"/>
</dbReference>
<proteinExistence type="predicted"/>
<gene>
    <name evidence="2" type="ORF">SAMN05421869_11922</name>
</gene>
<evidence type="ECO:0000313" key="3">
    <source>
        <dbReference type="Proteomes" id="UP000199202"/>
    </source>
</evidence>
<accession>A0A1G9EU49</accession>
<dbReference type="AlphaFoldDB" id="A0A1G9EU49"/>
<dbReference type="Pfam" id="PF12680">
    <property type="entry name" value="SnoaL_2"/>
    <property type="match status" value="1"/>
</dbReference>
<dbReference type="OrthoDB" id="8080938at2"/>
<name>A0A1G9EU49_9ACTN</name>
<organism evidence="2 3">
    <name type="scientific">Nonomuraea jiangxiensis</name>
    <dbReference type="NCBI Taxonomy" id="633440"/>
    <lineage>
        <taxon>Bacteria</taxon>
        <taxon>Bacillati</taxon>
        <taxon>Actinomycetota</taxon>
        <taxon>Actinomycetes</taxon>
        <taxon>Streptosporangiales</taxon>
        <taxon>Streptosporangiaceae</taxon>
        <taxon>Nonomuraea</taxon>
    </lineage>
</organism>
<dbReference type="InterPro" id="IPR032710">
    <property type="entry name" value="NTF2-like_dom_sf"/>
</dbReference>
<keyword evidence="3" id="KW-1185">Reference proteome</keyword>